<dbReference type="EMBL" id="KZ613951">
    <property type="protein sequence ID" value="PMD36222.1"/>
    <property type="molecule type" value="Genomic_DNA"/>
</dbReference>
<proteinExistence type="predicted"/>
<protein>
    <submittedName>
        <fullName evidence="2">Uncharacterized protein</fullName>
    </submittedName>
</protein>
<accession>A0A2J6RCH9</accession>
<feature type="region of interest" description="Disordered" evidence="1">
    <location>
        <begin position="158"/>
        <end position="179"/>
    </location>
</feature>
<feature type="compositionally biased region" description="Polar residues" evidence="1">
    <location>
        <begin position="163"/>
        <end position="177"/>
    </location>
</feature>
<sequence length="1264" mass="144352">MSALTPGRRPVTYDYTPFLSTPTITSRISPLSGPTAIPIPETDIVSPLADHVTPEVLLELKAWLTGISFDGQTLPPTAVSLSGRWRGPGSSLGREKGEEIWKSWKRAWDLWNGFYIEGRVDPVWVREEYGRVKVLLEEERNRPVEKVKEILPAGWNANAAHGHSQTGDPNSFRSMSVASDDDARLVQPWGDHTPPEPKLRPAAEVAKQDGSTGGFMPMKLLPEYLAPDTDDDGNYPEDWEDVLATTVWRPRRTGERDGEVEVGIDEPWGKESEFEFDGGVDCGRSPYPCLRYVVGYVRRDGCFLKKKVWDQVTGTIFNMPTLPANPDKITDERRIRMNALFGDFYRDKARQHRNPDYFPLDIRRLDKIDPTTGKRHAGTPLLENKESLARWPWNNPEGALQDLDESDPWYVTEEQQERQLVPPRKYPPPKQPCAGGDTLLPTDDTIWKEEIDNDEKYRSNYFVTNLHGGPLVINGQEVKLGEIAGPLPEFAVIETPGNQISFWFGPDGRNWRGCDDDPSLYTSQWQTIRLNPDWEHIGLTAGQMWDLKIRDRLRREYIGSEHHDDEQWAEWKCTVTKEIPQTQRTSPLDLVIWDGRYGTSPAEHMQTPEEAQLEFSNELEELEWLVTKAQPLKDVTPMLEEQNIIVPLAKALWPGPEICEGPEITHARNSKKSWDSHKSTILQQQRDMNAKLAEKRDARAAKKKQRIDAENKKRKAESSEGPAAKKARLDAATEALAKADAQREKDRAARRLEEDRRIEEARRKQEDADLLQHATRIDAEISQAQAAQDAKNAAEKLKEDLEQFQKEDRERIAADIKKREDEEKRKEDEEKQNAGAAHNQERIDQGLDPDPAVTARNEEEKLRFIQEQKDRQARLAAEAAQRKKEAEQKRADEEQRKEAEQEKEQREADRKKKEQEAEQQRKDKAQKEYDEALKKRAEKHEADKSIADQLKKAEAEYQERQRQRYALQQKAKLEKEKTQKERDEQERRIQLFKDKYGHLPAKGEELDPMGEALGKNEPPPGGPSSETLDFGPLTPDQIMALSDAQLGQYLMQQFSNAGKAVFEPDDVEAAMIEQAVQNSLLDLDEFAQAINRSALLRAAQNTRAFKNMKAALEQRAMSDGVTATEYALRQGYESLANCMEVELRPQRPDDYPKLRGDPEDPANLLLVGRYTIRREAREGLNVRARLENRTVEEIVKEKGHASLGVYLQTLEDSLTYADTIKGVRDGWEAFCRRITDASEWDARISTLPTRAPPQTRGGRLFAEL</sequence>
<feature type="compositionally biased region" description="Basic and acidic residues" evidence="1">
    <location>
        <begin position="689"/>
        <end position="711"/>
    </location>
</feature>
<feature type="compositionally biased region" description="Basic and acidic residues" evidence="1">
    <location>
        <begin position="792"/>
        <end position="832"/>
    </location>
</feature>
<dbReference type="STRING" id="1149755.A0A2J6RCH9"/>
<dbReference type="OrthoDB" id="3825435at2759"/>
<keyword evidence="3" id="KW-1185">Reference proteome</keyword>
<gene>
    <name evidence="2" type="ORF">L207DRAFT_533101</name>
</gene>
<feature type="region of interest" description="Disordered" evidence="1">
    <location>
        <begin position="782"/>
        <end position="1034"/>
    </location>
</feature>
<evidence type="ECO:0000256" key="1">
    <source>
        <dbReference type="SAM" id="MobiDB-lite"/>
    </source>
</evidence>
<evidence type="ECO:0000313" key="2">
    <source>
        <dbReference type="EMBL" id="PMD36222.1"/>
    </source>
</evidence>
<reference evidence="2 3" key="1">
    <citation type="submission" date="2016-04" db="EMBL/GenBank/DDBJ databases">
        <title>A degradative enzymes factory behind the ericoid mycorrhizal symbiosis.</title>
        <authorList>
            <consortium name="DOE Joint Genome Institute"/>
            <person name="Martino E."/>
            <person name="Morin E."/>
            <person name="Grelet G."/>
            <person name="Kuo A."/>
            <person name="Kohler A."/>
            <person name="Daghino S."/>
            <person name="Barry K."/>
            <person name="Choi C."/>
            <person name="Cichocki N."/>
            <person name="Clum A."/>
            <person name="Copeland A."/>
            <person name="Hainaut M."/>
            <person name="Haridas S."/>
            <person name="Labutti K."/>
            <person name="Lindquist E."/>
            <person name="Lipzen A."/>
            <person name="Khouja H.-R."/>
            <person name="Murat C."/>
            <person name="Ohm R."/>
            <person name="Olson A."/>
            <person name="Spatafora J."/>
            <person name="Veneault-Fourrey C."/>
            <person name="Henrissat B."/>
            <person name="Grigoriev I."/>
            <person name="Martin F."/>
            <person name="Perotto S."/>
        </authorList>
    </citation>
    <scope>NUCLEOTIDE SEQUENCE [LARGE SCALE GENOMIC DNA]</scope>
    <source>
        <strain evidence="2 3">F</strain>
    </source>
</reference>
<feature type="region of interest" description="Disordered" evidence="1">
    <location>
        <begin position="413"/>
        <end position="441"/>
    </location>
</feature>
<feature type="compositionally biased region" description="Basic and acidic residues" evidence="1">
    <location>
        <begin position="971"/>
        <end position="1005"/>
    </location>
</feature>
<feature type="compositionally biased region" description="Basic and acidic residues" evidence="1">
    <location>
        <begin position="856"/>
        <end position="873"/>
    </location>
</feature>
<feature type="compositionally biased region" description="Basic and acidic residues" evidence="1">
    <location>
        <begin position="880"/>
        <end position="962"/>
    </location>
</feature>
<dbReference type="CDD" id="cd06503">
    <property type="entry name" value="ATP-synt_Fo_b"/>
    <property type="match status" value="1"/>
</dbReference>
<name>A0A2J6RCH9_HYAVF</name>
<dbReference type="AlphaFoldDB" id="A0A2J6RCH9"/>
<evidence type="ECO:0000313" key="3">
    <source>
        <dbReference type="Proteomes" id="UP000235786"/>
    </source>
</evidence>
<organism evidence="2 3">
    <name type="scientific">Hyaloscypha variabilis (strain UAMH 11265 / GT02V1 / F)</name>
    <name type="common">Meliniomyces variabilis</name>
    <dbReference type="NCBI Taxonomy" id="1149755"/>
    <lineage>
        <taxon>Eukaryota</taxon>
        <taxon>Fungi</taxon>
        <taxon>Dikarya</taxon>
        <taxon>Ascomycota</taxon>
        <taxon>Pezizomycotina</taxon>
        <taxon>Leotiomycetes</taxon>
        <taxon>Helotiales</taxon>
        <taxon>Hyaloscyphaceae</taxon>
        <taxon>Hyaloscypha</taxon>
        <taxon>Hyaloscypha variabilis</taxon>
    </lineage>
</organism>
<dbReference type="Proteomes" id="UP000235786">
    <property type="component" value="Unassembled WGS sequence"/>
</dbReference>
<feature type="region of interest" description="Disordered" evidence="1">
    <location>
        <begin position="689"/>
        <end position="731"/>
    </location>
</feature>